<evidence type="ECO:0000313" key="2">
    <source>
        <dbReference type="Proteomes" id="UP001501725"/>
    </source>
</evidence>
<gene>
    <name evidence="1" type="ORF">GCM10023184_29180</name>
</gene>
<sequence>MLQLLKDYRRPNDKIHELLKRGELLQVKRGIYIPGPKVPVAQPAGVLLANHLRGPSYVSQETALAHWGLIPERVYEISSVTLKSAKSYKTPVGRFSYAHAALPYYAFGIRRVQLTPRQAVLMASPEKALCDKIILTSGVILRSVRQATDFLMEDLRIDEEQLRTLQHSEIHSWIPDAPKSSSLTMLLKTLEQL</sequence>
<proteinExistence type="predicted"/>
<dbReference type="Proteomes" id="UP001501725">
    <property type="component" value="Unassembled WGS sequence"/>
</dbReference>
<accession>A0ABP8H6K5</accession>
<protein>
    <recommendedName>
        <fullName evidence="3">Transcriptional regulator, AbiEi antitoxin, Type IV TA system</fullName>
    </recommendedName>
</protein>
<evidence type="ECO:0000313" key="1">
    <source>
        <dbReference type="EMBL" id="GAA4334820.1"/>
    </source>
</evidence>
<keyword evidence="2" id="KW-1185">Reference proteome</keyword>
<comment type="caution">
    <text evidence="1">The sequence shown here is derived from an EMBL/GenBank/DDBJ whole genome shotgun (WGS) entry which is preliminary data.</text>
</comment>
<name>A0ABP8H6K5_9BACT</name>
<reference evidence="2" key="1">
    <citation type="journal article" date="2019" name="Int. J. Syst. Evol. Microbiol.">
        <title>The Global Catalogue of Microorganisms (GCM) 10K type strain sequencing project: providing services to taxonomists for standard genome sequencing and annotation.</title>
        <authorList>
            <consortium name="The Broad Institute Genomics Platform"/>
            <consortium name="The Broad Institute Genome Sequencing Center for Infectious Disease"/>
            <person name="Wu L."/>
            <person name="Ma J."/>
        </authorList>
    </citation>
    <scope>NUCLEOTIDE SEQUENCE [LARGE SCALE GENOMIC DNA]</scope>
    <source>
        <strain evidence="2">JCM 17919</strain>
    </source>
</reference>
<dbReference type="EMBL" id="BAABGY010000008">
    <property type="protein sequence ID" value="GAA4334820.1"/>
    <property type="molecule type" value="Genomic_DNA"/>
</dbReference>
<organism evidence="1 2">
    <name type="scientific">Flaviaesturariibacter amylovorans</name>
    <dbReference type="NCBI Taxonomy" id="1084520"/>
    <lineage>
        <taxon>Bacteria</taxon>
        <taxon>Pseudomonadati</taxon>
        <taxon>Bacteroidota</taxon>
        <taxon>Chitinophagia</taxon>
        <taxon>Chitinophagales</taxon>
        <taxon>Chitinophagaceae</taxon>
        <taxon>Flaviaestuariibacter</taxon>
    </lineage>
</organism>
<evidence type="ECO:0008006" key="3">
    <source>
        <dbReference type="Google" id="ProtNLM"/>
    </source>
</evidence>